<comment type="caution">
    <text evidence="1">The sequence shown here is derived from an EMBL/GenBank/DDBJ whole genome shotgun (WGS) entry which is preliminary data.</text>
</comment>
<dbReference type="SUPFAM" id="SSF56784">
    <property type="entry name" value="HAD-like"/>
    <property type="match status" value="1"/>
</dbReference>
<dbReference type="EMBL" id="AZFZ01000056">
    <property type="protein sequence ID" value="KRM41639.1"/>
    <property type="molecule type" value="Genomic_DNA"/>
</dbReference>
<dbReference type="InterPro" id="IPR023214">
    <property type="entry name" value="HAD_sf"/>
</dbReference>
<dbReference type="AlphaFoldDB" id="A0A0R1YGY1"/>
<dbReference type="InterPro" id="IPR011951">
    <property type="entry name" value="HAD-SF_hydro_IA_YjjG/PynA"/>
</dbReference>
<dbReference type="GO" id="GO:0008253">
    <property type="term" value="F:5'-nucleotidase activity"/>
    <property type="evidence" value="ECO:0007669"/>
    <property type="project" value="InterPro"/>
</dbReference>
<dbReference type="PANTHER" id="PTHR47478:SF1">
    <property type="entry name" value="PYRIMIDINE 5'-NUCLEOTIDASE YJJG"/>
    <property type="match status" value="1"/>
</dbReference>
<dbReference type="InterPro" id="IPR023198">
    <property type="entry name" value="PGP-like_dom2"/>
</dbReference>
<dbReference type="InterPro" id="IPR006439">
    <property type="entry name" value="HAD-SF_hydro_IA"/>
</dbReference>
<dbReference type="Gene3D" id="1.10.150.240">
    <property type="entry name" value="Putative phosphatase, domain 2"/>
    <property type="match status" value="1"/>
</dbReference>
<dbReference type="PATRIC" id="fig|1423786.4.peg.2413"/>
<dbReference type="InterPro" id="IPR052550">
    <property type="entry name" value="Pyrimidine_5'-ntase_YjjG"/>
</dbReference>
<dbReference type="NCBIfam" id="TIGR02254">
    <property type="entry name" value="YjjG_YfnB"/>
    <property type="match status" value="1"/>
</dbReference>
<sequence length="229" mass="26455">MSSLAYSTLLFDIDDTILNFDLSEKQALNKLFANLNKPLTPEIMAYYQQLNQHLWQQYERGEISRQELLDTRFTLLFKHFGEDLNGKLIEKTYRNYLAEGHDPIPGAKQLVTTLSNQHKLYLVTNGIANTQERRIREAGLAPYFENLFISERIGARKPERAFFDYVAQHIPNFDRHQSLVIGDSLTSDILGARTYGLDSVWFNPQHQSNQTTTKPTYEIDQLAALKKIV</sequence>
<dbReference type="InterPro" id="IPR036412">
    <property type="entry name" value="HAD-like_sf"/>
</dbReference>
<evidence type="ECO:0000313" key="1">
    <source>
        <dbReference type="EMBL" id="KRM41639.1"/>
    </source>
</evidence>
<dbReference type="RefSeq" id="WP_225352938.1">
    <property type="nucleotide sequence ID" value="NZ_AZFZ01000056.1"/>
</dbReference>
<name>A0A0R1YGY1_9LACO</name>
<reference evidence="1 2" key="1">
    <citation type="journal article" date="2015" name="Genome Announc.">
        <title>Expanding the biotechnology potential of lactobacilli through comparative genomics of 213 strains and associated genera.</title>
        <authorList>
            <person name="Sun Z."/>
            <person name="Harris H.M."/>
            <person name="McCann A."/>
            <person name="Guo C."/>
            <person name="Argimon S."/>
            <person name="Zhang W."/>
            <person name="Yang X."/>
            <person name="Jeffery I.B."/>
            <person name="Cooney J.C."/>
            <person name="Kagawa T.F."/>
            <person name="Liu W."/>
            <person name="Song Y."/>
            <person name="Salvetti E."/>
            <person name="Wrobel A."/>
            <person name="Rasinkangas P."/>
            <person name="Parkhill J."/>
            <person name="Rea M.C."/>
            <person name="O'Sullivan O."/>
            <person name="Ritari J."/>
            <person name="Douillard F.P."/>
            <person name="Paul Ross R."/>
            <person name="Yang R."/>
            <person name="Briner A.E."/>
            <person name="Felis G.E."/>
            <person name="de Vos W.M."/>
            <person name="Barrangou R."/>
            <person name="Klaenhammer T.R."/>
            <person name="Caufield P.W."/>
            <person name="Cui Y."/>
            <person name="Zhang H."/>
            <person name="O'Toole P.W."/>
        </authorList>
    </citation>
    <scope>NUCLEOTIDE SEQUENCE [LARGE SCALE GENOMIC DNA]</scope>
    <source>
        <strain evidence="1 2">DSM 18390</strain>
    </source>
</reference>
<dbReference type="Proteomes" id="UP000051010">
    <property type="component" value="Unassembled WGS sequence"/>
</dbReference>
<dbReference type="Pfam" id="PF00702">
    <property type="entry name" value="Hydrolase"/>
    <property type="match status" value="1"/>
</dbReference>
<dbReference type="Gene3D" id="3.40.50.1000">
    <property type="entry name" value="HAD superfamily/HAD-like"/>
    <property type="match status" value="1"/>
</dbReference>
<protein>
    <submittedName>
        <fullName evidence="1">5-nucleotidase</fullName>
    </submittedName>
</protein>
<dbReference type="PANTHER" id="PTHR47478">
    <property type="match status" value="1"/>
</dbReference>
<accession>A0A0R1YGY1</accession>
<gene>
    <name evidence="1" type="ORF">FD47_GL002298</name>
</gene>
<dbReference type="SFLD" id="SFLDS00003">
    <property type="entry name" value="Haloacid_Dehalogenase"/>
    <property type="match status" value="1"/>
</dbReference>
<organism evidence="1 2">
    <name type="scientific">Lentilactobacillus parafarraginis DSM 18390 = JCM 14109</name>
    <dbReference type="NCBI Taxonomy" id="1423786"/>
    <lineage>
        <taxon>Bacteria</taxon>
        <taxon>Bacillati</taxon>
        <taxon>Bacillota</taxon>
        <taxon>Bacilli</taxon>
        <taxon>Lactobacillales</taxon>
        <taxon>Lactobacillaceae</taxon>
        <taxon>Lentilactobacillus</taxon>
    </lineage>
</organism>
<proteinExistence type="predicted"/>
<dbReference type="SFLD" id="SFLDG01129">
    <property type="entry name" value="C1.5:_HAD__Beta-PGM__Phosphata"/>
    <property type="match status" value="1"/>
</dbReference>
<evidence type="ECO:0000313" key="2">
    <source>
        <dbReference type="Proteomes" id="UP000051010"/>
    </source>
</evidence>
<dbReference type="NCBIfam" id="TIGR01549">
    <property type="entry name" value="HAD-SF-IA-v1"/>
    <property type="match status" value="1"/>
</dbReference>